<dbReference type="PANTHER" id="PTHR34407:SF1">
    <property type="entry name" value="SGNH HYDROLASE-TYPE ESTERASE DOMAIN-CONTAINING PROTEIN"/>
    <property type="match status" value="1"/>
</dbReference>
<dbReference type="EMBL" id="BNCQ01000007">
    <property type="protein sequence ID" value="GIM00022.1"/>
    <property type="molecule type" value="Genomic_DNA"/>
</dbReference>
<evidence type="ECO:0000313" key="1">
    <source>
        <dbReference type="EMBL" id="GIM00022.1"/>
    </source>
</evidence>
<organism evidence="1 2">
    <name type="scientific">Volvox reticuliferus</name>
    <dbReference type="NCBI Taxonomy" id="1737510"/>
    <lineage>
        <taxon>Eukaryota</taxon>
        <taxon>Viridiplantae</taxon>
        <taxon>Chlorophyta</taxon>
        <taxon>core chlorophytes</taxon>
        <taxon>Chlorophyceae</taxon>
        <taxon>CS clade</taxon>
        <taxon>Chlamydomonadales</taxon>
        <taxon>Volvocaceae</taxon>
        <taxon>Volvox</taxon>
    </lineage>
</organism>
<dbReference type="OrthoDB" id="543934at2759"/>
<dbReference type="Gene3D" id="3.40.50.1110">
    <property type="entry name" value="SGNH hydrolase"/>
    <property type="match status" value="1"/>
</dbReference>
<accession>A0A8J4C8I9</accession>
<dbReference type="InterPro" id="IPR036514">
    <property type="entry name" value="SGNH_hydro_sf"/>
</dbReference>
<protein>
    <submittedName>
        <fullName evidence="1">Uncharacterized protein</fullName>
    </submittedName>
</protein>
<reference evidence="1" key="1">
    <citation type="journal article" date="2021" name="Proc. Natl. Acad. Sci. U.S.A.">
        <title>Three genomes in the algal genus Volvox reveal the fate of a haploid sex-determining region after a transition to homothallism.</title>
        <authorList>
            <person name="Yamamoto K."/>
            <person name="Hamaji T."/>
            <person name="Kawai-Toyooka H."/>
            <person name="Matsuzaki R."/>
            <person name="Takahashi F."/>
            <person name="Nishimura Y."/>
            <person name="Kawachi M."/>
            <person name="Noguchi H."/>
            <person name="Minakuchi Y."/>
            <person name="Umen J.G."/>
            <person name="Toyoda A."/>
            <person name="Nozaki H."/>
        </authorList>
    </citation>
    <scope>NUCLEOTIDE SEQUENCE</scope>
    <source>
        <strain evidence="1">NIES-3785</strain>
    </source>
</reference>
<sequence length="530" mass="57836">MPPYIIMPLFILSFLLLPTLSYASDDGPRVENLTETEIKYAHIYYYYNLTEHILPARDGDVSSGGYKFFIPAPERMAGITYVGHAARFRMVLERARKGERLRIGAIGGSITAGQGVGGARFTYIKKFIDWLNIVMPPNDTSGSPTAQQANFPTPSVDGANGTHPQHDFVNGAVPGTESAYSSSCLHHHLIPEPDLVFVDYAVSDLPSAPWTSEGHIRRPMERLVRKVLDLPTRPAVVLVNMFAMGPSYGKYWYTAERDFMEFATYYSLPAVSLKAAVLPAAYAGGPEKLALGAIFNGGLNHPGRGGHVVVFEVLVTLVMELLRSNPTYLGSRSDAITAAGDNTFLAEDAAAFLETLGRPLPPPMARGNYETSRQTCYIEDELLALVQPPVEGWVWTDEGRGKWGYVATEPGKTLRLKLDTYLTGQRTDEDKSKHIIVQVAFLESYAGMGTARVDCTEGCQCDPVIIDAYNHRQVSLTSMKDIKVTQHPVCIMTLKSGPRSPAAIMATVGHGEGEAISKFKLLGIVVGASS</sequence>
<comment type="caution">
    <text evidence="1">The sequence shown here is derived from an EMBL/GenBank/DDBJ whole genome shotgun (WGS) entry which is preliminary data.</text>
</comment>
<dbReference type="AlphaFoldDB" id="A0A8J4C8I9"/>
<dbReference type="SUPFAM" id="SSF52266">
    <property type="entry name" value="SGNH hydrolase"/>
    <property type="match status" value="1"/>
</dbReference>
<dbReference type="CDD" id="cd00229">
    <property type="entry name" value="SGNH_hydrolase"/>
    <property type="match status" value="1"/>
</dbReference>
<gene>
    <name evidence="1" type="ORF">Vretimale_5088</name>
</gene>
<dbReference type="Proteomes" id="UP000722791">
    <property type="component" value="Unassembled WGS sequence"/>
</dbReference>
<evidence type="ECO:0000313" key="2">
    <source>
        <dbReference type="Proteomes" id="UP000722791"/>
    </source>
</evidence>
<dbReference type="PANTHER" id="PTHR34407">
    <property type="entry name" value="EXPRESSED PROTEIN"/>
    <property type="match status" value="1"/>
</dbReference>
<proteinExistence type="predicted"/>
<name>A0A8J4C8I9_9CHLO</name>